<feature type="compositionally biased region" description="Basic and acidic residues" evidence="1">
    <location>
        <begin position="28"/>
        <end position="39"/>
    </location>
</feature>
<evidence type="ECO:0000256" key="1">
    <source>
        <dbReference type="SAM" id="MobiDB-lite"/>
    </source>
</evidence>
<accession>A0A6J4SDT2</accession>
<protein>
    <submittedName>
        <fullName evidence="2">Uncharacterized protein</fullName>
    </submittedName>
</protein>
<proteinExistence type="predicted"/>
<evidence type="ECO:0000313" key="2">
    <source>
        <dbReference type="EMBL" id="CAA9496136.1"/>
    </source>
</evidence>
<organism evidence="2">
    <name type="scientific">uncultured Rubrobacteraceae bacterium</name>
    <dbReference type="NCBI Taxonomy" id="349277"/>
    <lineage>
        <taxon>Bacteria</taxon>
        <taxon>Bacillati</taxon>
        <taxon>Actinomycetota</taxon>
        <taxon>Rubrobacteria</taxon>
        <taxon>Rubrobacterales</taxon>
        <taxon>Rubrobacteraceae</taxon>
        <taxon>environmental samples</taxon>
    </lineage>
</organism>
<dbReference type="EMBL" id="CADCVM010000226">
    <property type="protein sequence ID" value="CAA9496136.1"/>
    <property type="molecule type" value="Genomic_DNA"/>
</dbReference>
<feature type="compositionally biased region" description="Low complexity" evidence="1">
    <location>
        <begin position="16"/>
        <end position="25"/>
    </location>
</feature>
<gene>
    <name evidence="2" type="ORF">AVDCRST_MAG05-2151</name>
</gene>
<dbReference type="AlphaFoldDB" id="A0A6J4SDT2"/>
<reference evidence="2" key="1">
    <citation type="submission" date="2020-02" db="EMBL/GenBank/DDBJ databases">
        <authorList>
            <person name="Meier V. D."/>
        </authorList>
    </citation>
    <scope>NUCLEOTIDE SEQUENCE</scope>
    <source>
        <strain evidence="2">AVDCRST_MAG05</strain>
    </source>
</reference>
<sequence length="65" mass="6955">MFPPFSCCSSRSAVWPRPGAPASGGDDAGPRSKGGEARPVRRGVRRPPGTRSASAYRRSRPCRAR</sequence>
<feature type="region of interest" description="Disordered" evidence="1">
    <location>
        <begin position="1"/>
        <end position="65"/>
    </location>
</feature>
<name>A0A6J4SDT2_9ACTN</name>